<feature type="non-terminal residue" evidence="2">
    <location>
        <position position="1"/>
    </location>
</feature>
<protein>
    <submittedName>
        <fullName evidence="2">Uncharacterized protein</fullName>
    </submittedName>
</protein>
<feature type="region of interest" description="Disordered" evidence="1">
    <location>
        <begin position="44"/>
        <end position="136"/>
    </location>
</feature>
<feature type="non-terminal residue" evidence="2">
    <location>
        <position position="136"/>
    </location>
</feature>
<evidence type="ECO:0000256" key="1">
    <source>
        <dbReference type="SAM" id="MobiDB-lite"/>
    </source>
</evidence>
<organism evidence="2 3">
    <name type="scientific">Friedmanniomyces simplex</name>
    <dbReference type="NCBI Taxonomy" id="329884"/>
    <lineage>
        <taxon>Eukaryota</taxon>
        <taxon>Fungi</taxon>
        <taxon>Dikarya</taxon>
        <taxon>Ascomycota</taxon>
        <taxon>Pezizomycotina</taxon>
        <taxon>Dothideomycetes</taxon>
        <taxon>Dothideomycetidae</taxon>
        <taxon>Mycosphaerellales</taxon>
        <taxon>Teratosphaeriaceae</taxon>
        <taxon>Friedmanniomyces</taxon>
    </lineage>
</organism>
<name>A0A4U0V4T0_9PEZI</name>
<sequence length="136" mass="15110">GAEGSGRAARDVMGIPQVLEYADSILRWHDVLLQWIERQRVAMDPRPPTPVEQSSGDQDTSASRPRDEPSNTPAAVVEFPKSTPQSTEPVSKDTALTFPNSPQQIPKRRKTKPRRTKEKALAQFSPQRVAKANRLA</sequence>
<dbReference type="Proteomes" id="UP000309340">
    <property type="component" value="Unassembled WGS sequence"/>
</dbReference>
<reference evidence="2 3" key="1">
    <citation type="submission" date="2017-03" db="EMBL/GenBank/DDBJ databases">
        <title>Genomes of endolithic fungi from Antarctica.</title>
        <authorList>
            <person name="Coleine C."/>
            <person name="Masonjones S."/>
            <person name="Stajich J.E."/>
        </authorList>
    </citation>
    <scope>NUCLEOTIDE SEQUENCE [LARGE SCALE GENOMIC DNA]</scope>
    <source>
        <strain evidence="2 3">CCFEE 5184</strain>
    </source>
</reference>
<evidence type="ECO:0000313" key="2">
    <source>
        <dbReference type="EMBL" id="TKA43708.1"/>
    </source>
</evidence>
<dbReference type="EMBL" id="NAJQ01002415">
    <property type="protein sequence ID" value="TKA43708.1"/>
    <property type="molecule type" value="Genomic_DNA"/>
</dbReference>
<gene>
    <name evidence="2" type="ORF">B0A55_13632</name>
</gene>
<proteinExistence type="predicted"/>
<accession>A0A4U0V4T0</accession>
<feature type="compositionally biased region" description="Basic residues" evidence="1">
    <location>
        <begin position="106"/>
        <end position="117"/>
    </location>
</feature>
<keyword evidence="3" id="KW-1185">Reference proteome</keyword>
<feature type="compositionally biased region" description="Polar residues" evidence="1">
    <location>
        <begin position="51"/>
        <end position="63"/>
    </location>
</feature>
<dbReference type="AlphaFoldDB" id="A0A4U0V4T0"/>
<dbReference type="OrthoDB" id="3923054at2759"/>
<evidence type="ECO:0000313" key="3">
    <source>
        <dbReference type="Proteomes" id="UP000309340"/>
    </source>
</evidence>
<comment type="caution">
    <text evidence="2">The sequence shown here is derived from an EMBL/GenBank/DDBJ whole genome shotgun (WGS) entry which is preliminary data.</text>
</comment>